<evidence type="ECO:0000313" key="2">
    <source>
        <dbReference type="EMBL" id="OQS06040.1"/>
    </source>
</evidence>
<sequence>MKSNSRLSSLFSSPLLPSSSTSWTKAKYLCSISIDLFFQVEFTINHLRLHPYNGFPRHLHNVDS</sequence>
<proteinExistence type="predicted"/>
<organism evidence="2 3">
    <name type="scientific">Thraustotheca clavata</name>
    <dbReference type="NCBI Taxonomy" id="74557"/>
    <lineage>
        <taxon>Eukaryota</taxon>
        <taxon>Sar</taxon>
        <taxon>Stramenopiles</taxon>
        <taxon>Oomycota</taxon>
        <taxon>Saprolegniomycetes</taxon>
        <taxon>Saprolegniales</taxon>
        <taxon>Achlyaceae</taxon>
        <taxon>Thraustotheca</taxon>
    </lineage>
</organism>
<evidence type="ECO:0000313" key="3">
    <source>
        <dbReference type="Proteomes" id="UP000243217"/>
    </source>
</evidence>
<feature type="region of interest" description="Disordered" evidence="1">
    <location>
        <begin position="1"/>
        <end position="22"/>
    </location>
</feature>
<comment type="caution">
    <text evidence="2">The sequence shown here is derived from an EMBL/GenBank/DDBJ whole genome shotgun (WGS) entry which is preliminary data.</text>
</comment>
<gene>
    <name evidence="2" type="ORF">THRCLA_20459</name>
</gene>
<protein>
    <submittedName>
        <fullName evidence="2">Uncharacterized protein</fullName>
    </submittedName>
</protein>
<name>A0A1W0A7P8_9STRA</name>
<dbReference type="Proteomes" id="UP000243217">
    <property type="component" value="Unassembled WGS sequence"/>
</dbReference>
<accession>A0A1W0A7P8</accession>
<dbReference type="AlphaFoldDB" id="A0A1W0A7P8"/>
<keyword evidence="3" id="KW-1185">Reference proteome</keyword>
<evidence type="ECO:0000256" key="1">
    <source>
        <dbReference type="SAM" id="MobiDB-lite"/>
    </source>
</evidence>
<dbReference type="EMBL" id="JNBS01000382">
    <property type="protein sequence ID" value="OQS06040.1"/>
    <property type="molecule type" value="Genomic_DNA"/>
</dbReference>
<reference evidence="2 3" key="1">
    <citation type="journal article" date="2014" name="Genome Biol. Evol.">
        <title>The secreted proteins of Achlya hypogyna and Thraustotheca clavata identify the ancestral oomycete secretome and reveal gene acquisitions by horizontal gene transfer.</title>
        <authorList>
            <person name="Misner I."/>
            <person name="Blouin N."/>
            <person name="Leonard G."/>
            <person name="Richards T.A."/>
            <person name="Lane C.E."/>
        </authorList>
    </citation>
    <scope>NUCLEOTIDE SEQUENCE [LARGE SCALE GENOMIC DNA]</scope>
    <source>
        <strain evidence="2 3">ATCC 34112</strain>
    </source>
</reference>